<dbReference type="InterPro" id="IPR036318">
    <property type="entry name" value="FAD-bd_PCMH-like_sf"/>
</dbReference>
<keyword evidence="6" id="KW-1185">Reference proteome</keyword>
<dbReference type="RefSeq" id="WP_119805289.1">
    <property type="nucleotide sequence ID" value="NZ_QYYG01000010.1"/>
</dbReference>
<dbReference type="Pfam" id="PF03450">
    <property type="entry name" value="CO_deh_flav_C"/>
    <property type="match status" value="1"/>
</dbReference>
<evidence type="ECO:0000259" key="4">
    <source>
        <dbReference type="PROSITE" id="PS51387"/>
    </source>
</evidence>
<accession>A0AA92X235</accession>
<dbReference type="InterPro" id="IPR036683">
    <property type="entry name" value="CO_DH_flav_C_dom_sf"/>
</dbReference>
<dbReference type="InterPro" id="IPR016169">
    <property type="entry name" value="FAD-bd_PCMH_sub2"/>
</dbReference>
<keyword evidence="2" id="KW-0274">FAD</keyword>
<dbReference type="Proteomes" id="UP000284338">
    <property type="component" value="Unassembled WGS sequence"/>
</dbReference>
<dbReference type="EMBL" id="QYYG01000010">
    <property type="protein sequence ID" value="RJF53284.1"/>
    <property type="molecule type" value="Genomic_DNA"/>
</dbReference>
<dbReference type="InterPro" id="IPR002346">
    <property type="entry name" value="Mopterin_DH_FAD-bd"/>
</dbReference>
<dbReference type="GO" id="GO:0016491">
    <property type="term" value="F:oxidoreductase activity"/>
    <property type="evidence" value="ECO:0007669"/>
    <property type="project" value="UniProtKB-KW"/>
</dbReference>
<evidence type="ECO:0000256" key="1">
    <source>
        <dbReference type="ARBA" id="ARBA00022630"/>
    </source>
</evidence>
<dbReference type="Gene3D" id="3.30.390.50">
    <property type="entry name" value="CO dehydrogenase flavoprotein, C-terminal domain"/>
    <property type="match status" value="1"/>
</dbReference>
<organism evidence="5 6">
    <name type="scientific">Serratia inhibens</name>
    <dbReference type="NCBI Taxonomy" id="2338073"/>
    <lineage>
        <taxon>Bacteria</taxon>
        <taxon>Pseudomonadati</taxon>
        <taxon>Pseudomonadota</taxon>
        <taxon>Gammaproteobacteria</taxon>
        <taxon>Enterobacterales</taxon>
        <taxon>Yersiniaceae</taxon>
        <taxon>Serratia</taxon>
    </lineage>
</organism>
<dbReference type="SUPFAM" id="SSF56176">
    <property type="entry name" value="FAD-binding/transporter-associated domain-like"/>
    <property type="match status" value="1"/>
</dbReference>
<evidence type="ECO:0000313" key="6">
    <source>
        <dbReference type="Proteomes" id="UP000284338"/>
    </source>
</evidence>
<dbReference type="PANTHER" id="PTHR42659:SF2">
    <property type="entry name" value="XANTHINE DEHYDROGENASE SUBUNIT C-RELATED"/>
    <property type="match status" value="1"/>
</dbReference>
<protein>
    <recommendedName>
        <fullName evidence="4">FAD-binding PCMH-type domain-containing protein</fullName>
    </recommendedName>
</protein>
<dbReference type="AlphaFoldDB" id="A0AA92X235"/>
<dbReference type="GO" id="GO:0071949">
    <property type="term" value="F:FAD binding"/>
    <property type="evidence" value="ECO:0007669"/>
    <property type="project" value="InterPro"/>
</dbReference>
<dbReference type="PROSITE" id="PS51387">
    <property type="entry name" value="FAD_PCMH"/>
    <property type="match status" value="1"/>
</dbReference>
<dbReference type="Pfam" id="PF00941">
    <property type="entry name" value="FAD_binding_5"/>
    <property type="match status" value="1"/>
</dbReference>
<gene>
    <name evidence="5" type="ORF">D4100_22645</name>
</gene>
<dbReference type="SUPFAM" id="SSF55447">
    <property type="entry name" value="CO dehydrogenase flavoprotein C-terminal domain-like"/>
    <property type="match status" value="1"/>
</dbReference>
<dbReference type="SMART" id="SM01092">
    <property type="entry name" value="CO_deh_flav_C"/>
    <property type="match status" value="1"/>
</dbReference>
<sequence length="295" mass="31972">MKIAPLKYIAPDTLEEALTTLSQSEAGKVLAGGQSLLPQLISRYLHCDWLVDIQNIPDCNVIEEKSGQVVICSMARQRDVELNSMVKKQLPLMNHLMSYIGSIAIRNRGTVVGSLCQGGAWAEIPLLFVLLGGTLVTQSLQGKRYIPAHQLFVSNNKTSLSSNEIATAACFPVPSSDYSWGYCEYSQRTNDRALCLAIVIVLIDSLGRVADIKIAIGGVTETPRRCHDLESALIGGSPEDSLAVQAGQHAAMHVQLTDDTTLATDYRRQLVSTLVCRALLQAFAASKSRKAEGKS</sequence>
<dbReference type="InterPro" id="IPR005107">
    <property type="entry name" value="CO_DH_flav_C"/>
</dbReference>
<dbReference type="InterPro" id="IPR016167">
    <property type="entry name" value="FAD-bd_PCMH_sub1"/>
</dbReference>
<name>A0AA92X235_9GAMM</name>
<evidence type="ECO:0000313" key="5">
    <source>
        <dbReference type="EMBL" id="RJF53284.1"/>
    </source>
</evidence>
<evidence type="ECO:0000256" key="2">
    <source>
        <dbReference type="ARBA" id="ARBA00022827"/>
    </source>
</evidence>
<feature type="domain" description="FAD-binding PCMH-type" evidence="4">
    <location>
        <begin position="1"/>
        <end position="176"/>
    </location>
</feature>
<evidence type="ECO:0000256" key="3">
    <source>
        <dbReference type="ARBA" id="ARBA00023002"/>
    </source>
</evidence>
<keyword evidence="3" id="KW-0560">Oxidoreductase</keyword>
<comment type="caution">
    <text evidence="5">The sequence shown here is derived from an EMBL/GenBank/DDBJ whole genome shotgun (WGS) entry which is preliminary data.</text>
</comment>
<dbReference type="InterPro" id="IPR051312">
    <property type="entry name" value="Diverse_Substr_Oxidored"/>
</dbReference>
<dbReference type="Gene3D" id="3.30.465.10">
    <property type="match status" value="1"/>
</dbReference>
<dbReference type="InterPro" id="IPR016166">
    <property type="entry name" value="FAD-bd_PCMH"/>
</dbReference>
<dbReference type="Gene3D" id="3.30.43.10">
    <property type="entry name" value="Uridine Diphospho-n-acetylenolpyruvylglucosamine Reductase, domain 2"/>
    <property type="match status" value="1"/>
</dbReference>
<dbReference type="PANTHER" id="PTHR42659">
    <property type="entry name" value="XANTHINE DEHYDROGENASE SUBUNIT C-RELATED"/>
    <property type="match status" value="1"/>
</dbReference>
<proteinExistence type="predicted"/>
<keyword evidence="1" id="KW-0285">Flavoprotein</keyword>
<reference evidence="5 6" key="1">
    <citation type="submission" date="2018-09" db="EMBL/GenBank/DDBJ databases">
        <title>Draft genome of a novel serratia sp. strain with antifungal activity.</title>
        <authorList>
            <person name="Dichmann S.I."/>
            <person name="Park B.P."/>
            <person name="Pathiraja D."/>
            <person name="Choi I.-G."/>
            <person name="Stougaard P."/>
            <person name="Hennessy R.C."/>
        </authorList>
    </citation>
    <scope>NUCLEOTIDE SEQUENCE [LARGE SCALE GENOMIC DNA]</scope>
    <source>
        <strain evidence="5 6">S40</strain>
    </source>
</reference>